<evidence type="ECO:0000259" key="7">
    <source>
        <dbReference type="PROSITE" id="PS50850"/>
    </source>
</evidence>
<organism evidence="8 9">
    <name type="scientific">Heliocybe sulcata</name>
    <dbReference type="NCBI Taxonomy" id="5364"/>
    <lineage>
        <taxon>Eukaryota</taxon>
        <taxon>Fungi</taxon>
        <taxon>Dikarya</taxon>
        <taxon>Basidiomycota</taxon>
        <taxon>Agaricomycotina</taxon>
        <taxon>Agaricomycetes</taxon>
        <taxon>Gloeophyllales</taxon>
        <taxon>Gloeophyllaceae</taxon>
        <taxon>Heliocybe</taxon>
    </lineage>
</organism>
<feature type="transmembrane region" description="Helical" evidence="6">
    <location>
        <begin position="423"/>
        <end position="443"/>
    </location>
</feature>
<dbReference type="OrthoDB" id="440755at2759"/>
<feature type="transmembrane region" description="Helical" evidence="6">
    <location>
        <begin position="383"/>
        <end position="402"/>
    </location>
</feature>
<accession>A0A5C3N5W6</accession>
<feature type="transmembrane region" description="Helical" evidence="6">
    <location>
        <begin position="463"/>
        <end position="482"/>
    </location>
</feature>
<dbReference type="Proteomes" id="UP000305948">
    <property type="component" value="Unassembled WGS sequence"/>
</dbReference>
<name>A0A5C3N5W6_9AGAM</name>
<dbReference type="GO" id="GO:0022857">
    <property type="term" value="F:transmembrane transporter activity"/>
    <property type="evidence" value="ECO:0007669"/>
    <property type="project" value="InterPro"/>
</dbReference>
<protein>
    <submittedName>
        <fullName evidence="8">MFS general substrate transporter</fullName>
    </submittedName>
</protein>
<dbReference type="InterPro" id="IPR020846">
    <property type="entry name" value="MFS_dom"/>
</dbReference>
<dbReference type="EMBL" id="ML213511">
    <property type="protein sequence ID" value="TFK51508.1"/>
    <property type="molecule type" value="Genomic_DNA"/>
</dbReference>
<comment type="subcellular location">
    <subcellularLocation>
        <location evidence="1">Membrane</location>
        <topology evidence="1">Multi-pass membrane protein</topology>
    </subcellularLocation>
</comment>
<dbReference type="AlphaFoldDB" id="A0A5C3N5W6"/>
<sequence length="570" mass="61568">MLPPTTALSPAVTLVDGHLPGRPSQAKKYLLLAIFCLAQFIDSFNNSALFSAIPALDEALHMTEGESAWLISAFQLTFASFLLISGKISDLYSSKWAFVGGLAAEGLVSLGAGFAKDKITLIVLRALTGISAAMTIPSALTLLVNTFPESHEQSRAIGIFGGCGAVANVLGLIIGAVFVEYASWHWVFWFVALVATPVSAVCVFVIPSENHIMPMSQATKLKKLDIPGVSTLTVALILFIFALTSGSTGQWASAMVLAPLIISVFMVGGFLYWETVLPMEDAAVPPSTWFLPNFAVLFGVALLPYLWWTTVFTVFTTLWQSIYEWRVIDSAIHFVPIGVISFTVSWTGPLNRRIDAKYLILFGQGCLVIATILLAFADAPSKYWSHVLPAFLLGSAGAMLSYTHTNISIFRNTPSYMAGTVGAIFNGALQLGSAVGIAAVTSIETSVEAKEGGFTEYYGRAAAFWFLLGIIGVEIVAISVFFKTGAKPAAEEEVTTEKVASATYAKEPDYVKDPEAFPEEYAKEKMDDAVTNDRAMGYQEQTAANSVVYDSRDIVDEMPRLDKGYEVEEV</sequence>
<dbReference type="InterPro" id="IPR011701">
    <property type="entry name" value="MFS"/>
</dbReference>
<dbReference type="PROSITE" id="PS50850">
    <property type="entry name" value="MFS"/>
    <property type="match status" value="1"/>
</dbReference>
<evidence type="ECO:0000256" key="5">
    <source>
        <dbReference type="ARBA" id="ARBA00023136"/>
    </source>
</evidence>
<evidence type="ECO:0000256" key="3">
    <source>
        <dbReference type="ARBA" id="ARBA00022692"/>
    </source>
</evidence>
<evidence type="ECO:0000256" key="6">
    <source>
        <dbReference type="SAM" id="Phobius"/>
    </source>
</evidence>
<dbReference type="InterPro" id="IPR036259">
    <property type="entry name" value="MFS_trans_sf"/>
</dbReference>
<dbReference type="SUPFAM" id="SSF103473">
    <property type="entry name" value="MFS general substrate transporter"/>
    <property type="match status" value="1"/>
</dbReference>
<feature type="transmembrane region" description="Helical" evidence="6">
    <location>
        <begin position="226"/>
        <end position="245"/>
    </location>
</feature>
<feature type="transmembrane region" description="Helical" evidence="6">
    <location>
        <begin position="294"/>
        <end position="319"/>
    </location>
</feature>
<dbReference type="Gene3D" id="1.20.1250.20">
    <property type="entry name" value="MFS general substrate transporter like domains"/>
    <property type="match status" value="2"/>
</dbReference>
<feature type="transmembrane region" description="Helical" evidence="6">
    <location>
        <begin position="184"/>
        <end position="206"/>
    </location>
</feature>
<keyword evidence="9" id="KW-1185">Reference proteome</keyword>
<feature type="transmembrane region" description="Helical" evidence="6">
    <location>
        <begin position="251"/>
        <end position="273"/>
    </location>
</feature>
<gene>
    <name evidence="8" type="ORF">OE88DRAFT_1808230</name>
</gene>
<keyword evidence="2" id="KW-0813">Transport</keyword>
<feature type="transmembrane region" description="Helical" evidence="6">
    <location>
        <begin position="121"/>
        <end position="144"/>
    </location>
</feature>
<feature type="domain" description="Major facilitator superfamily (MFS) profile" evidence="7">
    <location>
        <begin position="31"/>
        <end position="487"/>
    </location>
</feature>
<evidence type="ECO:0000256" key="1">
    <source>
        <dbReference type="ARBA" id="ARBA00004141"/>
    </source>
</evidence>
<keyword evidence="3 6" id="KW-0812">Transmembrane</keyword>
<proteinExistence type="predicted"/>
<dbReference type="PANTHER" id="PTHR42718:SF9">
    <property type="entry name" value="MAJOR FACILITATOR SUPERFAMILY MULTIDRUG TRANSPORTER MFSC"/>
    <property type="match status" value="1"/>
</dbReference>
<feature type="transmembrane region" description="Helical" evidence="6">
    <location>
        <begin position="358"/>
        <end position="377"/>
    </location>
</feature>
<evidence type="ECO:0000313" key="9">
    <source>
        <dbReference type="Proteomes" id="UP000305948"/>
    </source>
</evidence>
<dbReference type="PANTHER" id="PTHR42718">
    <property type="entry name" value="MAJOR FACILITATOR SUPERFAMILY MULTIDRUG TRANSPORTER MFSC"/>
    <property type="match status" value="1"/>
</dbReference>
<reference evidence="8 9" key="1">
    <citation type="journal article" date="2019" name="Nat. Ecol. Evol.">
        <title>Megaphylogeny resolves global patterns of mushroom evolution.</title>
        <authorList>
            <person name="Varga T."/>
            <person name="Krizsan K."/>
            <person name="Foldi C."/>
            <person name="Dima B."/>
            <person name="Sanchez-Garcia M."/>
            <person name="Sanchez-Ramirez S."/>
            <person name="Szollosi G.J."/>
            <person name="Szarkandi J.G."/>
            <person name="Papp V."/>
            <person name="Albert L."/>
            <person name="Andreopoulos W."/>
            <person name="Angelini C."/>
            <person name="Antonin V."/>
            <person name="Barry K.W."/>
            <person name="Bougher N.L."/>
            <person name="Buchanan P."/>
            <person name="Buyck B."/>
            <person name="Bense V."/>
            <person name="Catcheside P."/>
            <person name="Chovatia M."/>
            <person name="Cooper J."/>
            <person name="Damon W."/>
            <person name="Desjardin D."/>
            <person name="Finy P."/>
            <person name="Geml J."/>
            <person name="Haridas S."/>
            <person name="Hughes K."/>
            <person name="Justo A."/>
            <person name="Karasinski D."/>
            <person name="Kautmanova I."/>
            <person name="Kiss B."/>
            <person name="Kocsube S."/>
            <person name="Kotiranta H."/>
            <person name="LaButti K.M."/>
            <person name="Lechner B.E."/>
            <person name="Liimatainen K."/>
            <person name="Lipzen A."/>
            <person name="Lukacs Z."/>
            <person name="Mihaltcheva S."/>
            <person name="Morgado L.N."/>
            <person name="Niskanen T."/>
            <person name="Noordeloos M.E."/>
            <person name="Ohm R.A."/>
            <person name="Ortiz-Santana B."/>
            <person name="Ovrebo C."/>
            <person name="Racz N."/>
            <person name="Riley R."/>
            <person name="Savchenko A."/>
            <person name="Shiryaev A."/>
            <person name="Soop K."/>
            <person name="Spirin V."/>
            <person name="Szebenyi C."/>
            <person name="Tomsovsky M."/>
            <person name="Tulloss R.E."/>
            <person name="Uehling J."/>
            <person name="Grigoriev I.V."/>
            <person name="Vagvolgyi C."/>
            <person name="Papp T."/>
            <person name="Martin F.M."/>
            <person name="Miettinen O."/>
            <person name="Hibbett D.S."/>
            <person name="Nagy L.G."/>
        </authorList>
    </citation>
    <scope>NUCLEOTIDE SEQUENCE [LARGE SCALE GENOMIC DNA]</scope>
    <source>
        <strain evidence="8 9">OMC1185</strain>
    </source>
</reference>
<dbReference type="STRING" id="5364.A0A5C3N5W6"/>
<evidence type="ECO:0000256" key="4">
    <source>
        <dbReference type="ARBA" id="ARBA00022989"/>
    </source>
</evidence>
<evidence type="ECO:0000313" key="8">
    <source>
        <dbReference type="EMBL" id="TFK51508.1"/>
    </source>
</evidence>
<dbReference type="GO" id="GO:0016020">
    <property type="term" value="C:membrane"/>
    <property type="evidence" value="ECO:0007669"/>
    <property type="project" value="UniProtKB-SubCell"/>
</dbReference>
<keyword evidence="4 6" id="KW-1133">Transmembrane helix</keyword>
<feature type="transmembrane region" description="Helical" evidence="6">
    <location>
        <begin position="156"/>
        <end position="178"/>
    </location>
</feature>
<evidence type="ECO:0000256" key="2">
    <source>
        <dbReference type="ARBA" id="ARBA00022448"/>
    </source>
</evidence>
<keyword evidence="5 6" id="KW-0472">Membrane</keyword>
<feature type="transmembrane region" description="Helical" evidence="6">
    <location>
        <begin position="325"/>
        <end position="346"/>
    </location>
</feature>
<dbReference type="Pfam" id="PF07690">
    <property type="entry name" value="MFS_1"/>
    <property type="match status" value="1"/>
</dbReference>